<dbReference type="AlphaFoldDB" id="A0A645FZG4"/>
<protein>
    <submittedName>
        <fullName evidence="1">Uncharacterized protein</fullName>
    </submittedName>
</protein>
<comment type="caution">
    <text evidence="1">The sequence shown here is derived from an EMBL/GenBank/DDBJ whole genome shotgun (WGS) entry which is preliminary data.</text>
</comment>
<reference evidence="1" key="1">
    <citation type="submission" date="2019-08" db="EMBL/GenBank/DDBJ databases">
        <authorList>
            <person name="Kucharzyk K."/>
            <person name="Murdoch R.W."/>
            <person name="Higgins S."/>
            <person name="Loffler F."/>
        </authorList>
    </citation>
    <scope>NUCLEOTIDE SEQUENCE</scope>
</reference>
<name>A0A645FZG4_9ZZZZ</name>
<accession>A0A645FZG4</accession>
<proteinExistence type="predicted"/>
<organism evidence="1">
    <name type="scientific">bioreactor metagenome</name>
    <dbReference type="NCBI Taxonomy" id="1076179"/>
    <lineage>
        <taxon>unclassified sequences</taxon>
        <taxon>metagenomes</taxon>
        <taxon>ecological metagenomes</taxon>
    </lineage>
</organism>
<sequence>MPPVNHLPGILRILRRVGQNVIAGFRISFVVESTDFIKMRINYCVVGGFENDCPPHCVHFGKHRVDIRLITNIQPVYNTVESRVNCGGTDIIGLRVERRTGKIIVRVIDRARAVSRCRGIYGVY</sequence>
<dbReference type="EMBL" id="VSSQ01064350">
    <property type="protein sequence ID" value="MPN17264.1"/>
    <property type="molecule type" value="Genomic_DNA"/>
</dbReference>
<evidence type="ECO:0000313" key="1">
    <source>
        <dbReference type="EMBL" id="MPN17264.1"/>
    </source>
</evidence>
<gene>
    <name evidence="1" type="ORF">SDC9_164617</name>
</gene>